<dbReference type="EMBL" id="KE124079">
    <property type="protein sequence ID" value="EPB83232.1"/>
    <property type="molecule type" value="Genomic_DNA"/>
</dbReference>
<protein>
    <submittedName>
        <fullName evidence="3">Uncharacterized protein</fullName>
    </submittedName>
</protein>
<sequence>MSAAGSPTRDVRFIPETPPSSSHSNEASQDHIHLSKKPRNYKYWSDDEVKKILNWLTLPENDGKLARNKAQACREVAKKLFDGDEYMAISVRSKLMSLEKGYREAEQLRLQLNTCTKDEALINEKIKEVSKFHKQCKQLFGNQRTDGYIPPISTSPIASNNTSIPTPSSSTIPYSPNNRSSHHAHPPLPQQQQQQQQQQHQQHPHQHNISSKSSVLPRPDGDSPSSSSPSTATYNAGSNSSVLPHLNEDRLRALSIPPHLMRGAWSLPRVPAVDLPPVEDEPLDIIKKRKLSQGNSVSSSDATISSVKIAKYAAKEASYKAKQAEYEALKSDYERNKMEYAIRLAEIELDRDALSIKRLELELQLAQSRDKSPPQ</sequence>
<dbReference type="InParanoid" id="S2J510"/>
<reference evidence="4" key="1">
    <citation type="submission" date="2013-05" db="EMBL/GenBank/DDBJ databases">
        <title>The Genome sequence of Mucor circinelloides f. circinelloides 1006PhL.</title>
        <authorList>
            <consortium name="The Broad Institute Genomics Platform"/>
            <person name="Cuomo C."/>
            <person name="Earl A."/>
            <person name="Findley K."/>
            <person name="Lee S.C."/>
            <person name="Walker B."/>
            <person name="Young S."/>
            <person name="Zeng Q."/>
            <person name="Gargeya S."/>
            <person name="Fitzgerald M."/>
            <person name="Haas B."/>
            <person name="Abouelleil A."/>
            <person name="Allen A.W."/>
            <person name="Alvarado L."/>
            <person name="Arachchi H.M."/>
            <person name="Berlin A.M."/>
            <person name="Chapman S.B."/>
            <person name="Gainer-Dewar J."/>
            <person name="Goldberg J."/>
            <person name="Griggs A."/>
            <person name="Gujja S."/>
            <person name="Hansen M."/>
            <person name="Howarth C."/>
            <person name="Imamovic A."/>
            <person name="Ireland A."/>
            <person name="Larimer J."/>
            <person name="McCowan C."/>
            <person name="Murphy C."/>
            <person name="Pearson M."/>
            <person name="Poon T.W."/>
            <person name="Priest M."/>
            <person name="Roberts A."/>
            <person name="Saif S."/>
            <person name="Shea T."/>
            <person name="Sisk P."/>
            <person name="Sykes S."/>
            <person name="Wortman J."/>
            <person name="Nusbaum C."/>
            <person name="Birren B."/>
        </authorList>
    </citation>
    <scope>NUCLEOTIDE SEQUENCE [LARGE SCALE GENOMIC DNA]</scope>
    <source>
        <strain evidence="4">1006PhL</strain>
    </source>
</reference>
<dbReference type="eggNOG" id="ENOG502T9SG">
    <property type="taxonomic scope" value="Eukaryota"/>
</dbReference>
<feature type="compositionally biased region" description="Polar residues" evidence="2">
    <location>
        <begin position="231"/>
        <end position="242"/>
    </location>
</feature>
<dbReference type="Proteomes" id="UP000014254">
    <property type="component" value="Unassembled WGS sequence"/>
</dbReference>
<proteinExistence type="predicted"/>
<feature type="compositionally biased region" description="Low complexity" evidence="2">
    <location>
        <begin position="190"/>
        <end position="201"/>
    </location>
</feature>
<dbReference type="VEuPathDB" id="FungiDB:HMPREF1544_10028"/>
<keyword evidence="4" id="KW-1185">Reference proteome</keyword>
<evidence type="ECO:0000313" key="3">
    <source>
        <dbReference type="EMBL" id="EPB83232.1"/>
    </source>
</evidence>
<evidence type="ECO:0000313" key="4">
    <source>
        <dbReference type="Proteomes" id="UP000014254"/>
    </source>
</evidence>
<feature type="region of interest" description="Disordered" evidence="2">
    <location>
        <begin position="143"/>
        <end position="243"/>
    </location>
</feature>
<feature type="region of interest" description="Disordered" evidence="2">
    <location>
        <begin position="1"/>
        <end position="33"/>
    </location>
</feature>
<feature type="compositionally biased region" description="Low complexity" evidence="2">
    <location>
        <begin position="159"/>
        <end position="178"/>
    </location>
</feature>
<evidence type="ECO:0000256" key="2">
    <source>
        <dbReference type="SAM" id="MobiDB-lite"/>
    </source>
</evidence>
<organism evidence="3 4">
    <name type="scientific">Mucor circinelloides f. circinelloides (strain 1006PhL)</name>
    <name type="common">Mucormycosis agent</name>
    <name type="synonym">Calyptromyces circinelloides</name>
    <dbReference type="NCBI Taxonomy" id="1220926"/>
    <lineage>
        <taxon>Eukaryota</taxon>
        <taxon>Fungi</taxon>
        <taxon>Fungi incertae sedis</taxon>
        <taxon>Mucoromycota</taxon>
        <taxon>Mucoromycotina</taxon>
        <taxon>Mucoromycetes</taxon>
        <taxon>Mucorales</taxon>
        <taxon>Mucorineae</taxon>
        <taxon>Mucoraceae</taxon>
        <taxon>Mucor</taxon>
    </lineage>
</organism>
<evidence type="ECO:0000256" key="1">
    <source>
        <dbReference type="SAM" id="Coils"/>
    </source>
</evidence>
<feature type="coiled-coil region" evidence="1">
    <location>
        <begin position="312"/>
        <end position="364"/>
    </location>
</feature>
<name>S2J510_MUCC1</name>
<dbReference type="OrthoDB" id="2256126at2759"/>
<keyword evidence="1" id="KW-0175">Coiled coil</keyword>
<dbReference type="AlphaFoldDB" id="S2J510"/>
<gene>
    <name evidence="3" type="ORF">HMPREF1544_10028</name>
</gene>
<dbReference type="OMA" id="KYWSDDE"/>
<accession>S2J510</accession>